<dbReference type="AlphaFoldDB" id="A0A3B0UF36"/>
<dbReference type="GO" id="GO:0030313">
    <property type="term" value="C:cell envelope"/>
    <property type="evidence" value="ECO:0007669"/>
    <property type="project" value="UniProtKB-SubCell"/>
</dbReference>
<organism evidence="3">
    <name type="scientific">hydrothermal vent metagenome</name>
    <dbReference type="NCBI Taxonomy" id="652676"/>
    <lineage>
        <taxon>unclassified sequences</taxon>
        <taxon>metagenomes</taxon>
        <taxon>ecological metagenomes</taxon>
    </lineage>
</organism>
<dbReference type="Gene3D" id="6.20.50.140">
    <property type="match status" value="1"/>
</dbReference>
<evidence type="ECO:0000256" key="1">
    <source>
        <dbReference type="ARBA" id="ARBA00004196"/>
    </source>
</evidence>
<dbReference type="PANTHER" id="PTHR32347">
    <property type="entry name" value="EFFLUX SYSTEM COMPONENT YKNX-RELATED"/>
    <property type="match status" value="1"/>
</dbReference>
<accession>A0A3B0UF36</accession>
<dbReference type="Gene3D" id="2.40.30.170">
    <property type="match status" value="1"/>
</dbReference>
<protein>
    <submittedName>
        <fullName evidence="3">ABC transporter, RND-adapter-like protein</fullName>
    </submittedName>
</protein>
<gene>
    <name evidence="3" type="ORF">MNBD_BACTEROID07-1328</name>
</gene>
<dbReference type="PANTHER" id="PTHR32347:SF14">
    <property type="entry name" value="EFFLUX SYSTEM COMPONENT YKNX-RELATED"/>
    <property type="match status" value="1"/>
</dbReference>
<evidence type="ECO:0000256" key="2">
    <source>
        <dbReference type="ARBA" id="ARBA00023054"/>
    </source>
</evidence>
<comment type="subcellular location">
    <subcellularLocation>
        <location evidence="1">Cell envelope</location>
    </subcellularLocation>
</comment>
<feature type="non-terminal residue" evidence="3">
    <location>
        <position position="1"/>
    </location>
</feature>
<reference evidence="3" key="1">
    <citation type="submission" date="2018-06" db="EMBL/GenBank/DDBJ databases">
        <authorList>
            <person name="Zhirakovskaya E."/>
        </authorList>
    </citation>
    <scope>NUCLEOTIDE SEQUENCE</scope>
</reference>
<dbReference type="EMBL" id="UOET01000392">
    <property type="protein sequence ID" value="VAW29641.1"/>
    <property type="molecule type" value="Genomic_DNA"/>
</dbReference>
<keyword evidence="2" id="KW-0175">Coiled coil</keyword>
<name>A0A3B0UF36_9ZZZZ</name>
<evidence type="ECO:0000313" key="3">
    <source>
        <dbReference type="EMBL" id="VAW29641.1"/>
    </source>
</evidence>
<sequence>STISGMVLVIPVEIGNQVIEANNFNAGTTIATVADMNDMIFKGKIDETEVGKIRVGMPLILTIGAIDNARFDAVLTKIAPKGVEENGAIQFEIRADVKLKKDEFIRSGYSANADIVLQRADSVLAVPEGLLLFEGDSTTYVEVETAPQVFKKRVIKTGLSDGINIQVISGLKKGTKIKVPK</sequence>
<dbReference type="InterPro" id="IPR050465">
    <property type="entry name" value="UPF0194_transport"/>
</dbReference>
<proteinExistence type="predicted"/>